<gene>
    <name evidence="1" type="ordered locus">Msip34_2375</name>
</gene>
<name>C6XA74_METGS</name>
<dbReference type="HOGENOM" id="CLU_2220039_0_0_4"/>
<sequence precursor="true">MKLNLYIVTMAVLMLGACGKEPVVDQVNVDKIAECAFGKDGNKQMAACSQLNATEKRIMACASPKGVSRRVACKGLSSEELHFIPQLDAMRPVGTHFDLTIRKPGK</sequence>
<dbReference type="KEGG" id="mei:Msip34_2375"/>
<proteinExistence type="predicted"/>
<evidence type="ECO:0000313" key="2">
    <source>
        <dbReference type="Proteomes" id="UP000002743"/>
    </source>
</evidence>
<reference evidence="2" key="1">
    <citation type="submission" date="2009-07" db="EMBL/GenBank/DDBJ databases">
        <title>Complete sequence of chromosome of Methylovorus sp. SIP3-4.</title>
        <authorList>
            <person name="Lucas S."/>
            <person name="Copeland A."/>
            <person name="Lapidus A."/>
            <person name="Glavina del Rio T."/>
            <person name="Tice H."/>
            <person name="Bruce D."/>
            <person name="Goodwin L."/>
            <person name="Pitluck S."/>
            <person name="Clum A."/>
            <person name="Larimer F."/>
            <person name="Land M."/>
            <person name="Hauser L."/>
            <person name="Kyrpides N."/>
            <person name="Mikhailova N."/>
            <person name="Kayluzhnaya M."/>
            <person name="Chistoserdova L."/>
        </authorList>
    </citation>
    <scope>NUCLEOTIDE SEQUENCE [LARGE SCALE GENOMIC DNA]</scope>
    <source>
        <strain evidence="2">SIP3-4</strain>
    </source>
</reference>
<keyword evidence="2" id="KW-1185">Reference proteome</keyword>
<dbReference type="PROSITE" id="PS51257">
    <property type="entry name" value="PROKAR_LIPOPROTEIN"/>
    <property type="match status" value="1"/>
</dbReference>
<organism evidence="1 2">
    <name type="scientific">Methylovorus glucosotrophus (strain SIP3-4)</name>
    <dbReference type="NCBI Taxonomy" id="582744"/>
    <lineage>
        <taxon>Bacteria</taxon>
        <taxon>Pseudomonadati</taxon>
        <taxon>Pseudomonadota</taxon>
        <taxon>Betaproteobacteria</taxon>
        <taxon>Nitrosomonadales</taxon>
        <taxon>Methylophilaceae</taxon>
        <taxon>Methylovorus</taxon>
    </lineage>
</organism>
<dbReference type="Proteomes" id="UP000002743">
    <property type="component" value="Chromosome"/>
</dbReference>
<dbReference type="RefSeq" id="WP_015830905.1">
    <property type="nucleotide sequence ID" value="NC_012969.1"/>
</dbReference>
<accession>C6XA74</accession>
<dbReference type="STRING" id="582744.Msip34_2375"/>
<evidence type="ECO:0000313" key="1">
    <source>
        <dbReference type="EMBL" id="ACT51615.1"/>
    </source>
</evidence>
<dbReference type="EMBL" id="CP001674">
    <property type="protein sequence ID" value="ACT51615.1"/>
    <property type="molecule type" value="Genomic_DNA"/>
</dbReference>
<reference evidence="1 2" key="2">
    <citation type="journal article" date="2011" name="J. Bacteriol.">
        <title>Genomes of three methylotrophs from a single niche uncover genetic and metabolic divergence of Methylophilaceae.</title>
        <authorList>
            <person name="Lapidus A."/>
            <person name="Clum A."/>
            <person name="Labutti K."/>
            <person name="Kaluzhnaya M.G."/>
            <person name="Lim S."/>
            <person name="Beck D.A."/>
            <person name="Glavina Del Rio T."/>
            <person name="Nolan M."/>
            <person name="Mavromatis K."/>
            <person name="Huntemann M."/>
            <person name="Lucas S."/>
            <person name="Lidstrom M.E."/>
            <person name="Ivanova N."/>
            <person name="Chistoserdova L."/>
        </authorList>
    </citation>
    <scope>NUCLEOTIDE SEQUENCE [LARGE SCALE GENOMIC DNA]</scope>
    <source>
        <strain evidence="1 2">SIP3-4</strain>
    </source>
</reference>
<protein>
    <recommendedName>
        <fullName evidence="3">Lipoprotein</fullName>
    </recommendedName>
</protein>
<evidence type="ECO:0008006" key="3">
    <source>
        <dbReference type="Google" id="ProtNLM"/>
    </source>
</evidence>
<dbReference type="AlphaFoldDB" id="C6XA74"/>